<dbReference type="eggNOG" id="COG2964">
    <property type="taxonomic scope" value="Bacteria"/>
</dbReference>
<dbReference type="OrthoDB" id="9796595at2"/>
<dbReference type="InterPro" id="IPR039446">
    <property type="entry name" value="DauR-like"/>
</dbReference>
<feature type="domain" description="Transcriptional regulator DauR-like HTH" evidence="2">
    <location>
        <begin position="144"/>
        <end position="205"/>
    </location>
</feature>
<name>R3TSG6_9ENTE</name>
<protein>
    <recommendedName>
        <fullName evidence="5">PAC domain-containing protein</fullName>
    </recommendedName>
</protein>
<evidence type="ECO:0000259" key="2">
    <source>
        <dbReference type="Pfam" id="PF13309"/>
    </source>
</evidence>
<dbReference type="AlphaFoldDB" id="R3TSG6"/>
<dbReference type="PANTHER" id="PTHR35568:SF1">
    <property type="entry name" value="TRANSCRIPTIONAL REGULATOR DAUR"/>
    <property type="match status" value="1"/>
</dbReference>
<dbReference type="PATRIC" id="fig|1158610.3.peg.1710"/>
<dbReference type="RefSeq" id="WP_010768381.1">
    <property type="nucleotide sequence ID" value="NZ_ASWE01000003.1"/>
</dbReference>
<evidence type="ECO:0000313" key="3">
    <source>
        <dbReference type="EMBL" id="EOL44088.1"/>
    </source>
</evidence>
<sequence length="209" mass="23508">MNKKQIHYWAQIAQFIIHINPTKCEILLQTVDSNAAILNVWSNDKPTYQEGAPLPFFSAKLIETKQQIPKDQLYVDTSLTPTKKASTLLIREEEKLIGLLSIIQDVSAYQEAAATILSLVNLQHLLEEKPTTLTSAADEPAKLISEIIQEVLLTLQLEGHRKYNKKQKLAIISELKKRGVFHTKGGVSEASKLLNIPEPSMYRYLSSLS</sequence>
<dbReference type="InterPro" id="IPR039445">
    <property type="entry name" value="DauR-like_HTH"/>
</dbReference>
<dbReference type="Proteomes" id="UP000013785">
    <property type="component" value="Unassembled WGS sequence"/>
</dbReference>
<dbReference type="Pfam" id="PF08348">
    <property type="entry name" value="PAS_6"/>
    <property type="match status" value="1"/>
</dbReference>
<evidence type="ECO:0000313" key="4">
    <source>
        <dbReference type="Proteomes" id="UP000013785"/>
    </source>
</evidence>
<evidence type="ECO:0008006" key="5">
    <source>
        <dbReference type="Google" id="ProtNLM"/>
    </source>
</evidence>
<keyword evidence="4" id="KW-1185">Reference proteome</keyword>
<reference evidence="3 4" key="1">
    <citation type="submission" date="2013-02" db="EMBL/GenBank/DDBJ databases">
        <title>The Genome Sequence of Enterococcus phoeniculicola BAA-412.</title>
        <authorList>
            <consortium name="The Broad Institute Genome Sequencing Platform"/>
            <consortium name="The Broad Institute Genome Sequencing Center for Infectious Disease"/>
            <person name="Earl A.M."/>
            <person name="Gilmore M.S."/>
            <person name="Lebreton F."/>
            <person name="Walker B."/>
            <person name="Young S.K."/>
            <person name="Zeng Q."/>
            <person name="Gargeya S."/>
            <person name="Fitzgerald M."/>
            <person name="Haas B."/>
            <person name="Abouelleil A."/>
            <person name="Alvarado L."/>
            <person name="Arachchi H.M."/>
            <person name="Berlin A.M."/>
            <person name="Chapman S.B."/>
            <person name="Dewar J."/>
            <person name="Goldberg J."/>
            <person name="Griggs A."/>
            <person name="Gujja S."/>
            <person name="Hansen M."/>
            <person name="Howarth C."/>
            <person name="Imamovic A."/>
            <person name="Larimer J."/>
            <person name="McCowan C."/>
            <person name="Murphy C."/>
            <person name="Neiman D."/>
            <person name="Pearson M."/>
            <person name="Priest M."/>
            <person name="Roberts A."/>
            <person name="Saif S."/>
            <person name="Shea T."/>
            <person name="Sisk P."/>
            <person name="Sykes S."/>
            <person name="Wortman J."/>
            <person name="Nusbaum C."/>
            <person name="Birren B."/>
        </authorList>
    </citation>
    <scope>NUCLEOTIDE SEQUENCE [LARGE SCALE GENOMIC DNA]</scope>
    <source>
        <strain evidence="3 4">ATCC BAA-412</strain>
    </source>
</reference>
<dbReference type="InterPro" id="IPR013559">
    <property type="entry name" value="YheO"/>
</dbReference>
<dbReference type="STRING" id="154621.RV11_GL001835"/>
<gene>
    <name evidence="3" type="ORF">UC3_01718</name>
</gene>
<proteinExistence type="predicted"/>
<organism evidence="3 4">
    <name type="scientific">Enterococcus phoeniculicola ATCC BAA-412</name>
    <dbReference type="NCBI Taxonomy" id="1158610"/>
    <lineage>
        <taxon>Bacteria</taxon>
        <taxon>Bacillati</taxon>
        <taxon>Bacillota</taxon>
        <taxon>Bacilli</taxon>
        <taxon>Lactobacillales</taxon>
        <taxon>Enterococcaceae</taxon>
        <taxon>Enterococcus</taxon>
    </lineage>
</organism>
<feature type="domain" description="YheO-like" evidence="1">
    <location>
        <begin position="9"/>
        <end position="113"/>
    </location>
</feature>
<comment type="caution">
    <text evidence="3">The sequence shown here is derived from an EMBL/GenBank/DDBJ whole genome shotgun (WGS) entry which is preliminary data.</text>
</comment>
<dbReference type="Pfam" id="PF13309">
    <property type="entry name" value="HTH_22"/>
    <property type="match status" value="1"/>
</dbReference>
<dbReference type="PANTHER" id="PTHR35568">
    <property type="entry name" value="TRANSCRIPTIONAL REGULATOR DAUR"/>
    <property type="match status" value="1"/>
</dbReference>
<accession>R3TSG6</accession>
<evidence type="ECO:0000259" key="1">
    <source>
        <dbReference type="Pfam" id="PF08348"/>
    </source>
</evidence>
<dbReference type="HOGENOM" id="CLU_1313821_0_0_9"/>
<dbReference type="EMBL" id="AJAT01000014">
    <property type="protein sequence ID" value="EOL44088.1"/>
    <property type="molecule type" value="Genomic_DNA"/>
</dbReference>